<organism evidence="3 4">
    <name type="scientific">Anaeramoeba ignava</name>
    <name type="common">Anaerobic marine amoeba</name>
    <dbReference type="NCBI Taxonomy" id="1746090"/>
    <lineage>
        <taxon>Eukaryota</taxon>
        <taxon>Metamonada</taxon>
        <taxon>Anaeramoebidae</taxon>
        <taxon>Anaeramoeba</taxon>
    </lineage>
</organism>
<sequence length="123" mass="13761">MNLNFFFLLILLGLTSCFSFETADNTTLLFYDDESCNQLLFSMNMTEGQCEASTLLAVSSGQGGLKTTVATIIYYYPDSQDCTGNSIITNVQPGQCYKESEIEAGSIQTFTFFFLFSLLLFFF</sequence>
<dbReference type="AlphaFoldDB" id="A0A9Q0LK78"/>
<proteinExistence type="predicted"/>
<protein>
    <recommendedName>
        <fullName evidence="5">Transmembrane protein</fullName>
    </recommendedName>
</protein>
<evidence type="ECO:0000313" key="3">
    <source>
        <dbReference type="EMBL" id="KAJ5073350.1"/>
    </source>
</evidence>
<keyword evidence="4" id="KW-1185">Reference proteome</keyword>
<evidence type="ECO:0000256" key="1">
    <source>
        <dbReference type="SAM" id="Phobius"/>
    </source>
</evidence>
<reference evidence="3" key="1">
    <citation type="submission" date="2022-10" db="EMBL/GenBank/DDBJ databases">
        <title>Novel sulphate-reducing endosymbionts in the free-living metamonad Anaeramoeba.</title>
        <authorList>
            <person name="Jerlstrom-Hultqvist J."/>
            <person name="Cepicka I."/>
            <person name="Gallot-Lavallee L."/>
            <person name="Salas-Leiva D."/>
            <person name="Curtis B.A."/>
            <person name="Zahonova K."/>
            <person name="Pipaliya S."/>
            <person name="Dacks J."/>
            <person name="Roger A.J."/>
        </authorList>
    </citation>
    <scope>NUCLEOTIDE SEQUENCE</scope>
    <source>
        <strain evidence="3">BMAN</strain>
    </source>
</reference>
<accession>A0A9Q0LK78</accession>
<keyword evidence="1" id="KW-1133">Transmembrane helix</keyword>
<dbReference type="EMBL" id="JAPDFW010000075">
    <property type="protein sequence ID" value="KAJ5073350.1"/>
    <property type="molecule type" value="Genomic_DNA"/>
</dbReference>
<feature type="chain" id="PRO_5040327242" description="Transmembrane protein" evidence="2">
    <location>
        <begin position="18"/>
        <end position="123"/>
    </location>
</feature>
<feature type="signal peptide" evidence="2">
    <location>
        <begin position="1"/>
        <end position="17"/>
    </location>
</feature>
<keyword evidence="1" id="KW-0472">Membrane</keyword>
<keyword evidence="2" id="KW-0732">Signal</keyword>
<gene>
    <name evidence="3" type="ORF">M0811_08758</name>
</gene>
<name>A0A9Q0LK78_ANAIG</name>
<evidence type="ECO:0000313" key="4">
    <source>
        <dbReference type="Proteomes" id="UP001149090"/>
    </source>
</evidence>
<comment type="caution">
    <text evidence="3">The sequence shown here is derived from an EMBL/GenBank/DDBJ whole genome shotgun (WGS) entry which is preliminary data.</text>
</comment>
<keyword evidence="1" id="KW-0812">Transmembrane</keyword>
<evidence type="ECO:0000256" key="2">
    <source>
        <dbReference type="SAM" id="SignalP"/>
    </source>
</evidence>
<feature type="transmembrane region" description="Helical" evidence="1">
    <location>
        <begin position="104"/>
        <end position="122"/>
    </location>
</feature>
<evidence type="ECO:0008006" key="5">
    <source>
        <dbReference type="Google" id="ProtNLM"/>
    </source>
</evidence>
<dbReference type="Proteomes" id="UP001149090">
    <property type="component" value="Unassembled WGS sequence"/>
</dbReference>